<accession>A0A2H5MUR2</accession>
<sequence length="87" mass="9733">MLSQAVSSSGSSHHHQAASKSHYYAFTQLKYASHQLTSHSLGLQISSLIFTIYELTLSPPHHLPPPFNLLHHSYPERLAPAPNSIYR</sequence>
<protein>
    <submittedName>
        <fullName evidence="1">Uncharacterized protein</fullName>
    </submittedName>
</protein>
<reference evidence="1 2" key="1">
    <citation type="journal article" date="2017" name="Front. Genet.">
        <title>Draft sequencing of the heterozygous diploid genome of Satsuma (Citrus unshiu Marc.) using a hybrid assembly approach.</title>
        <authorList>
            <person name="Shimizu T."/>
            <person name="Tanizawa Y."/>
            <person name="Mochizuki T."/>
            <person name="Nagasaki H."/>
            <person name="Yoshioka T."/>
            <person name="Toyoda A."/>
            <person name="Fujiyama A."/>
            <person name="Kaminuma E."/>
            <person name="Nakamura Y."/>
        </authorList>
    </citation>
    <scope>NUCLEOTIDE SEQUENCE [LARGE SCALE GENOMIC DNA]</scope>
    <source>
        <strain evidence="2">cv. Miyagawa wase</strain>
    </source>
</reference>
<dbReference type="AlphaFoldDB" id="A0A2H5MUR2"/>
<evidence type="ECO:0000313" key="2">
    <source>
        <dbReference type="Proteomes" id="UP000236630"/>
    </source>
</evidence>
<organism evidence="1 2">
    <name type="scientific">Citrus unshiu</name>
    <name type="common">Satsuma mandarin</name>
    <name type="synonym">Citrus nobilis var. unshiu</name>
    <dbReference type="NCBI Taxonomy" id="55188"/>
    <lineage>
        <taxon>Eukaryota</taxon>
        <taxon>Viridiplantae</taxon>
        <taxon>Streptophyta</taxon>
        <taxon>Embryophyta</taxon>
        <taxon>Tracheophyta</taxon>
        <taxon>Spermatophyta</taxon>
        <taxon>Magnoliopsida</taxon>
        <taxon>eudicotyledons</taxon>
        <taxon>Gunneridae</taxon>
        <taxon>Pentapetalae</taxon>
        <taxon>rosids</taxon>
        <taxon>malvids</taxon>
        <taxon>Sapindales</taxon>
        <taxon>Rutaceae</taxon>
        <taxon>Aurantioideae</taxon>
        <taxon>Citrus</taxon>
    </lineage>
</organism>
<evidence type="ECO:0000313" key="1">
    <source>
        <dbReference type="EMBL" id="GAY31779.1"/>
    </source>
</evidence>
<dbReference type="Proteomes" id="UP000236630">
    <property type="component" value="Unassembled WGS sequence"/>
</dbReference>
<gene>
    <name evidence="1" type="ORF">CUMW_280570</name>
</gene>
<comment type="caution">
    <text evidence="1">The sequence shown here is derived from an EMBL/GenBank/DDBJ whole genome shotgun (WGS) entry which is preliminary data.</text>
</comment>
<dbReference type="EMBL" id="BDQV01002533">
    <property type="protein sequence ID" value="GAY31779.1"/>
    <property type="molecule type" value="Genomic_DNA"/>
</dbReference>
<keyword evidence="2" id="KW-1185">Reference proteome</keyword>
<proteinExistence type="predicted"/>
<name>A0A2H5MUR2_CITUN</name>